<feature type="chain" id="PRO_5034806811" evidence="2">
    <location>
        <begin position="24"/>
        <end position="195"/>
    </location>
</feature>
<dbReference type="PANTHER" id="PTHR48484">
    <property type="entry name" value="PRO-INTERLEUKIN-16"/>
    <property type="match status" value="1"/>
</dbReference>
<reference evidence="3" key="2">
    <citation type="submission" date="2025-08" db="UniProtKB">
        <authorList>
            <consortium name="Ensembl"/>
        </authorList>
    </citation>
    <scope>IDENTIFICATION</scope>
</reference>
<dbReference type="PANTHER" id="PTHR48484:SF2">
    <property type="entry name" value="PRO-INTERLEUKIN-16"/>
    <property type="match status" value="1"/>
</dbReference>
<evidence type="ECO:0000313" key="3">
    <source>
        <dbReference type="Ensembl" id="ENSGWIP00000038037.1"/>
    </source>
</evidence>
<evidence type="ECO:0000256" key="1">
    <source>
        <dbReference type="SAM" id="MobiDB-lite"/>
    </source>
</evidence>
<dbReference type="GO" id="GO:0050930">
    <property type="term" value="P:induction of positive chemotaxis"/>
    <property type="evidence" value="ECO:0007669"/>
    <property type="project" value="InterPro"/>
</dbReference>
<reference evidence="3" key="1">
    <citation type="submission" date="2020-06" db="EMBL/GenBank/DDBJ databases">
        <authorList>
            <consortium name="Wellcome Sanger Institute Data Sharing"/>
        </authorList>
    </citation>
    <scope>NUCLEOTIDE SEQUENCE [LARGE SCALE GENOMIC DNA]</scope>
</reference>
<organism evidence="3 4">
    <name type="scientific">Gouania willdenowi</name>
    <name type="common">Blunt-snouted clingfish</name>
    <name type="synonym">Lepadogaster willdenowi</name>
    <dbReference type="NCBI Taxonomy" id="441366"/>
    <lineage>
        <taxon>Eukaryota</taxon>
        <taxon>Metazoa</taxon>
        <taxon>Chordata</taxon>
        <taxon>Craniata</taxon>
        <taxon>Vertebrata</taxon>
        <taxon>Euteleostomi</taxon>
        <taxon>Actinopterygii</taxon>
        <taxon>Neopterygii</taxon>
        <taxon>Teleostei</taxon>
        <taxon>Neoteleostei</taxon>
        <taxon>Acanthomorphata</taxon>
        <taxon>Ovalentaria</taxon>
        <taxon>Blenniimorphae</taxon>
        <taxon>Blenniiformes</taxon>
        <taxon>Gobiesocoidei</taxon>
        <taxon>Gobiesocidae</taxon>
        <taxon>Gobiesocinae</taxon>
        <taxon>Gouania</taxon>
    </lineage>
</organism>
<dbReference type="GO" id="GO:0030595">
    <property type="term" value="P:leukocyte chemotaxis"/>
    <property type="evidence" value="ECO:0007669"/>
    <property type="project" value="TreeGrafter"/>
</dbReference>
<dbReference type="InterPro" id="IPR055287">
    <property type="entry name" value="IL-16-like"/>
</dbReference>
<reference evidence="3" key="3">
    <citation type="submission" date="2025-09" db="UniProtKB">
        <authorList>
            <consortium name="Ensembl"/>
        </authorList>
    </citation>
    <scope>IDENTIFICATION</scope>
</reference>
<dbReference type="GO" id="GO:0005125">
    <property type="term" value="F:cytokine activity"/>
    <property type="evidence" value="ECO:0007669"/>
    <property type="project" value="InterPro"/>
</dbReference>
<dbReference type="Proteomes" id="UP000694680">
    <property type="component" value="Chromosome 12"/>
</dbReference>
<dbReference type="GO" id="GO:0042609">
    <property type="term" value="F:CD4 receptor binding"/>
    <property type="evidence" value="ECO:0007669"/>
    <property type="project" value="TreeGrafter"/>
</dbReference>
<dbReference type="Ensembl" id="ENSGWIT00000041409.1">
    <property type="protein sequence ID" value="ENSGWIP00000038037.1"/>
    <property type="gene ID" value="ENSGWIG00000019495.1"/>
</dbReference>
<feature type="region of interest" description="Disordered" evidence="1">
    <location>
        <begin position="141"/>
        <end position="173"/>
    </location>
</feature>
<keyword evidence="4" id="KW-1185">Reference proteome</keyword>
<keyword evidence="2" id="KW-0732">Signal</keyword>
<dbReference type="AlphaFoldDB" id="A0A8C5GZC1"/>
<feature type="signal peptide" evidence="2">
    <location>
        <begin position="1"/>
        <end position="23"/>
    </location>
</feature>
<evidence type="ECO:0000313" key="4">
    <source>
        <dbReference type="Proteomes" id="UP000694680"/>
    </source>
</evidence>
<sequence length="195" mass="21843">MTHHCCVCLFFSVEAGLPGAVFCSRTQRSAPRRQTYVEQDQDQDPWVLLAQTSLEARPEICCPPSDAMNPQENSLVIDSSVNSCDASVPKKGPPVAPKPAWFLQSLRRIQDEQNQRRQRKSEEQLSGIRSRMSIKQKISSFENFSSSSGREQHLHPPSVDDSSSADLQDVDSSHRGFSFRSDVTLLSLSFSETKK</sequence>
<protein>
    <submittedName>
        <fullName evidence="3">Uncharacterized protein</fullName>
    </submittedName>
</protein>
<name>A0A8C5GZC1_GOUWI</name>
<evidence type="ECO:0000256" key="2">
    <source>
        <dbReference type="SAM" id="SignalP"/>
    </source>
</evidence>
<proteinExistence type="predicted"/>
<accession>A0A8C5GZC1</accession>